<protein>
    <submittedName>
        <fullName evidence="1">Uncharacterized protein</fullName>
    </submittedName>
</protein>
<dbReference type="EMBL" id="MOOP01000156">
    <property type="protein sequence ID" value="OUB41320.1"/>
    <property type="molecule type" value="Genomic_DNA"/>
</dbReference>
<dbReference type="AlphaFoldDB" id="A0A9X6QJN0"/>
<gene>
    <name evidence="1" type="ORF">BK741_29110</name>
</gene>
<comment type="caution">
    <text evidence="1">The sequence shown here is derived from an EMBL/GenBank/DDBJ whole genome shotgun (WGS) entry which is preliminary data.</text>
</comment>
<proteinExistence type="predicted"/>
<organism evidence="1 2">
    <name type="scientific">Bacillus thuringiensis serovar iberica</name>
    <dbReference type="NCBI Taxonomy" id="180866"/>
    <lineage>
        <taxon>Bacteria</taxon>
        <taxon>Bacillati</taxon>
        <taxon>Bacillota</taxon>
        <taxon>Bacilli</taxon>
        <taxon>Bacillales</taxon>
        <taxon>Bacillaceae</taxon>
        <taxon>Bacillus</taxon>
        <taxon>Bacillus cereus group</taxon>
    </lineage>
</organism>
<dbReference type="Proteomes" id="UP000195120">
    <property type="component" value="Unassembled WGS sequence"/>
</dbReference>
<name>A0A9X6QJN0_BACTU</name>
<evidence type="ECO:0000313" key="1">
    <source>
        <dbReference type="EMBL" id="OUB41320.1"/>
    </source>
</evidence>
<reference evidence="1 2" key="1">
    <citation type="submission" date="2016-10" db="EMBL/GenBank/DDBJ databases">
        <title>Comparative genomics of Bacillus thuringiensis reveals a path to pathogens against multiple invertebrate hosts.</title>
        <authorList>
            <person name="Zheng J."/>
            <person name="Gao Q."/>
            <person name="Liu H."/>
            <person name="Peng D."/>
            <person name="Ruan L."/>
            <person name="Sun M."/>
        </authorList>
    </citation>
    <scope>NUCLEOTIDE SEQUENCE [LARGE SCALE GENOMIC DNA]</scope>
    <source>
        <strain evidence="1">BGSC 4BW1</strain>
    </source>
</reference>
<sequence length="73" mass="8766">MQKTTCCLIQVVFDNRRLNTSTESIFILTEFTDKQYDIYIEKINNHDFTVPPIYETGWGYLFWFWCKNKNSGV</sequence>
<evidence type="ECO:0000313" key="2">
    <source>
        <dbReference type="Proteomes" id="UP000195120"/>
    </source>
</evidence>
<accession>A0A9X6QJN0</accession>